<protein>
    <recommendedName>
        <fullName evidence="2 10">5-amino-6-(D-ribitylamino)uracil--L-tyrosine 4-hydroxyphenyl transferase</fullName>
        <ecNumber evidence="2 10">2.5.1.147</ecNumber>
    </recommendedName>
    <alternativeName>
        <fullName evidence="10">FO synthase subunit 2</fullName>
    </alternativeName>
</protein>
<evidence type="ECO:0000256" key="6">
    <source>
        <dbReference type="ARBA" id="ARBA00022723"/>
    </source>
</evidence>
<feature type="binding site" evidence="12">
    <location>
        <position position="80"/>
    </location>
    <ligand>
        <name>S-adenosyl-L-methionine</name>
        <dbReference type="ChEBI" id="CHEBI:59789"/>
    </ligand>
</feature>
<dbReference type="InterPro" id="IPR006638">
    <property type="entry name" value="Elp3/MiaA/NifB-like_rSAM"/>
</dbReference>
<dbReference type="SFLD" id="SFLDF00293">
    <property type="entry name" value="((2_3_4_5-tetrahydroxypentyl)a"/>
    <property type="match status" value="1"/>
</dbReference>
<dbReference type="EMBL" id="LQMQ01000039">
    <property type="protein sequence ID" value="KUO40584.1"/>
    <property type="molecule type" value="Genomic_DNA"/>
</dbReference>
<dbReference type="InterPro" id="IPR013785">
    <property type="entry name" value="Aldolase_TIM"/>
</dbReference>
<evidence type="ECO:0000256" key="8">
    <source>
        <dbReference type="ARBA" id="ARBA00023014"/>
    </source>
</evidence>
<keyword evidence="7 10" id="KW-0408">Iron</keyword>
<dbReference type="GO" id="GO:0051539">
    <property type="term" value="F:4 iron, 4 sulfur cluster binding"/>
    <property type="evidence" value="ECO:0007669"/>
    <property type="project" value="UniProtKB-KW"/>
</dbReference>
<dbReference type="NCBIfam" id="TIGR03551">
    <property type="entry name" value="F420_cofH"/>
    <property type="match status" value="1"/>
</dbReference>
<dbReference type="InterPro" id="IPR034405">
    <property type="entry name" value="F420"/>
</dbReference>
<comment type="subunit">
    <text evidence="10">The FO synthase complex consists of two subunits, CofG and CofH.</text>
</comment>
<keyword evidence="6 10" id="KW-0479">Metal-binding</keyword>
<dbReference type="HAMAP" id="MF_01612">
    <property type="entry name" value="FO_synth_sub2"/>
    <property type="match status" value="1"/>
</dbReference>
<dbReference type="GO" id="GO:0141093">
    <property type="term" value="F:5-amino-6-(D-ribitylamino)uracil--L-tyrosine 4-hydroxyphenyl transferase activity"/>
    <property type="evidence" value="ECO:0007669"/>
    <property type="project" value="UniProtKB-EC"/>
</dbReference>
<dbReference type="GO" id="GO:0005506">
    <property type="term" value="F:iron ion binding"/>
    <property type="evidence" value="ECO:0007669"/>
    <property type="project" value="UniProtKB-UniRule"/>
</dbReference>
<keyword evidence="5 10" id="KW-0949">S-adenosyl-L-methionine</keyword>
<organism evidence="14 15">
    <name type="scientific">Hadarchaeum yellowstonense</name>
    <dbReference type="NCBI Taxonomy" id="1776334"/>
    <lineage>
        <taxon>Archaea</taxon>
        <taxon>Methanobacteriati</taxon>
        <taxon>Candidatus Hadarchaeota</taxon>
        <taxon>Candidatus Hadarchaeia</taxon>
        <taxon>Candidatus Hadarchaeales</taxon>
        <taxon>Candidatus Hadarchaeaceae</taxon>
        <taxon>Candidatus Hadarchaeum</taxon>
    </lineage>
</organism>
<dbReference type="NCBIfam" id="TIGR00423">
    <property type="entry name" value="CofH family radical SAM protein"/>
    <property type="match status" value="1"/>
</dbReference>
<feature type="binding site" evidence="10 11">
    <location>
        <position position="81"/>
    </location>
    <ligand>
        <name>[4Fe-4S] cluster</name>
        <dbReference type="ChEBI" id="CHEBI:49883"/>
        <note>4Fe-4S-S-AdoMet</note>
    </ligand>
</feature>
<dbReference type="PROSITE" id="PS51918">
    <property type="entry name" value="RADICAL_SAM"/>
    <property type="match status" value="1"/>
</dbReference>
<evidence type="ECO:0000259" key="13">
    <source>
        <dbReference type="PROSITE" id="PS51918"/>
    </source>
</evidence>
<sequence length="369" mass="41314">MKKVTVPRRSKFGEILQRALAGEELTVEEGALLLQAEGKKLQALLQVADEVRRRRVGDIVTYVKNRNINFTNICRGSCRFCAFRRSPGDPEAYVLSPEQIEAKVAEALEIGATEVCVQGGLHPDFRLEDYLQILRAIRRAAPEIHIHAFSPSEINHIAERENMGLEEVIQALKREGLNSVPGTAAEILVDRVRSIICPEKISTEQWIRTIKTCHRLGLPTTATVMYGHVETPLELAQHISIIREIQKETWGFTEFVLLGFMSRNTPLGREFKLEPAPNLVQSLRLHAVARLMLAGYVDNIQASWVKLGPRGAQLMLRAGANDLGGTLMEEHITRAAGGSLDSMSAEQLERLILEMGRIPRQRTTTYELI</sequence>
<dbReference type="GO" id="GO:0044689">
    <property type="term" value="F:7,8-didemethyl-8-hydroxy-5-deazariboflavin synthase activity"/>
    <property type="evidence" value="ECO:0007669"/>
    <property type="project" value="TreeGrafter"/>
</dbReference>
<dbReference type="PANTHER" id="PTHR43076">
    <property type="entry name" value="FO SYNTHASE (COFH)"/>
    <property type="match status" value="1"/>
</dbReference>
<dbReference type="NCBIfam" id="NF005609">
    <property type="entry name" value="PRK07360.1"/>
    <property type="match status" value="1"/>
</dbReference>
<evidence type="ECO:0000256" key="11">
    <source>
        <dbReference type="PIRSR" id="PIRSR004762-1"/>
    </source>
</evidence>
<evidence type="ECO:0000256" key="4">
    <source>
        <dbReference type="ARBA" id="ARBA00022679"/>
    </source>
</evidence>
<evidence type="ECO:0000256" key="3">
    <source>
        <dbReference type="ARBA" id="ARBA00022485"/>
    </source>
</evidence>
<evidence type="ECO:0000313" key="14">
    <source>
        <dbReference type="EMBL" id="KUO40584.1"/>
    </source>
</evidence>
<evidence type="ECO:0000256" key="9">
    <source>
        <dbReference type="ARBA" id="ARBA00048468"/>
    </source>
</evidence>
<feature type="binding site" evidence="12">
    <location>
        <position position="303"/>
    </location>
    <ligand>
        <name>(3R)-3-methyl-D-ornithine</name>
        <dbReference type="ChEBI" id="CHEBI:64642"/>
    </ligand>
</feature>
<dbReference type="SUPFAM" id="SSF102114">
    <property type="entry name" value="Radical SAM enzymes"/>
    <property type="match status" value="1"/>
</dbReference>
<feature type="binding site" evidence="10 11">
    <location>
        <position position="74"/>
    </location>
    <ligand>
        <name>[4Fe-4S] cluster</name>
        <dbReference type="ChEBI" id="CHEBI:49883"/>
        <note>4Fe-4S-S-AdoMet</note>
    </ligand>
</feature>
<dbReference type="SFLD" id="SFLDF00343">
    <property type="entry name" value="aminofutalosine_synthase_(mqnE"/>
    <property type="match status" value="1"/>
</dbReference>
<dbReference type="SFLD" id="SFLDG01388">
    <property type="entry name" value="7_8-didemethyl-8-hydroxy-5-dea"/>
    <property type="match status" value="1"/>
</dbReference>
<dbReference type="STRING" id="1776334.APZ16_04960"/>
<dbReference type="InterPro" id="IPR020050">
    <property type="entry name" value="FO_synthase_su2"/>
</dbReference>
<dbReference type="InterPro" id="IPR045567">
    <property type="entry name" value="CofH/MnqC-like_C"/>
</dbReference>
<comment type="caution">
    <text evidence="14">The sequence shown here is derived from an EMBL/GenBank/DDBJ whole genome shotgun (WGS) entry which is preliminary data.</text>
</comment>
<dbReference type="InterPro" id="IPR019940">
    <property type="entry name" value="CofH_family"/>
</dbReference>
<dbReference type="Gene3D" id="3.20.20.70">
    <property type="entry name" value="Aldolase class I"/>
    <property type="match status" value="1"/>
</dbReference>
<dbReference type="InterPro" id="IPR007197">
    <property type="entry name" value="rSAM"/>
</dbReference>
<dbReference type="SFLD" id="SFLDG01064">
    <property type="entry name" value="F420__menaquinone_cofactor_bio"/>
    <property type="match status" value="1"/>
</dbReference>
<feature type="binding site" evidence="12">
    <location>
        <position position="150"/>
    </location>
    <ligand>
        <name>(3R)-3-methyl-D-ornithine</name>
        <dbReference type="ChEBI" id="CHEBI:64642"/>
    </ligand>
</feature>
<reference evidence="14 15" key="1">
    <citation type="journal article" date="2016" name="Nat. Microbiol.">
        <title>Genomic inference of the metabolism of cosmopolitan subsurface Archaea, Hadesarchaea.</title>
        <authorList>
            <person name="Baker B.J."/>
            <person name="Saw J.H."/>
            <person name="Lind A.E."/>
            <person name="Lazar C.S."/>
            <person name="Hinrichs K.-U."/>
            <person name="Teske A.P."/>
            <person name="Ettema T.J."/>
        </authorList>
    </citation>
    <scope>NUCLEOTIDE SEQUENCE [LARGE SCALE GENOMIC DNA]</scope>
</reference>
<dbReference type="CDD" id="cd01335">
    <property type="entry name" value="Radical_SAM"/>
    <property type="match status" value="1"/>
</dbReference>
<feature type="binding site" evidence="10 11">
    <location>
        <position position="78"/>
    </location>
    <ligand>
        <name>[4Fe-4S] cluster</name>
        <dbReference type="ChEBI" id="CHEBI:49883"/>
        <note>4Fe-4S-S-AdoMet</note>
    </ligand>
</feature>
<keyword evidence="8 10" id="KW-0411">Iron-sulfur</keyword>
<comment type="catalytic activity">
    <reaction evidence="9 10">
        <text>5-amino-6-(D-ribitylamino)uracil + L-tyrosine + S-adenosyl-L-methionine = 5-amino-5-(4-hydroxybenzyl)-6-(D-ribitylimino)-5,6-dihydrouracil + 2-iminoacetate + 5'-deoxyadenosine + L-methionine + H(+)</text>
        <dbReference type="Rhea" id="RHEA:55200"/>
        <dbReference type="ChEBI" id="CHEBI:15378"/>
        <dbReference type="ChEBI" id="CHEBI:15934"/>
        <dbReference type="ChEBI" id="CHEBI:17319"/>
        <dbReference type="ChEBI" id="CHEBI:57844"/>
        <dbReference type="ChEBI" id="CHEBI:58315"/>
        <dbReference type="ChEBI" id="CHEBI:59789"/>
        <dbReference type="ChEBI" id="CHEBI:77846"/>
        <dbReference type="ChEBI" id="CHEBI:85936"/>
        <dbReference type="EC" id="2.5.1.147"/>
    </reaction>
</comment>
<evidence type="ECO:0000256" key="1">
    <source>
        <dbReference type="ARBA" id="ARBA00004712"/>
    </source>
</evidence>
<proteinExistence type="inferred from homology"/>
<keyword evidence="4 10" id="KW-0808">Transferase</keyword>
<dbReference type="EC" id="2.5.1.147" evidence="2 10"/>
<evidence type="ECO:0000313" key="15">
    <source>
        <dbReference type="Proteomes" id="UP000074294"/>
    </source>
</evidence>
<keyword evidence="3 10" id="KW-0004">4Fe-4S</keyword>
<dbReference type="InterPro" id="IPR058240">
    <property type="entry name" value="rSAM_sf"/>
</dbReference>
<comment type="cofactor">
    <cofactor evidence="10 11">
        <name>[4Fe-4S] cluster</name>
        <dbReference type="ChEBI" id="CHEBI:49883"/>
    </cofactor>
    <text evidence="10 11">Binds 1 [4Fe-4S] cluster. The cluster is coordinated with 3 cysteines and an exchangeable S-adenosyl-L-methionine.</text>
</comment>
<feature type="domain" description="Radical SAM core" evidence="13">
    <location>
        <begin position="60"/>
        <end position="296"/>
    </location>
</feature>
<evidence type="ECO:0000256" key="2">
    <source>
        <dbReference type="ARBA" id="ARBA00012289"/>
    </source>
</evidence>
<evidence type="ECO:0000256" key="7">
    <source>
        <dbReference type="ARBA" id="ARBA00023004"/>
    </source>
</evidence>
<name>A0A147JVY4_HADYE</name>
<comment type="similarity">
    <text evidence="10">Belongs to the radical SAM superfamily. CofH family.</text>
</comment>
<accession>A0A147JVY4</accession>
<dbReference type="PANTHER" id="PTHR43076:SF1">
    <property type="entry name" value="LIPOYL SYNTHASE 2"/>
    <property type="match status" value="1"/>
</dbReference>
<dbReference type="SFLD" id="SFLDS00029">
    <property type="entry name" value="Radical_SAM"/>
    <property type="match status" value="1"/>
</dbReference>
<comment type="function">
    <text evidence="10">Catalyzes the radical-mediated synthesis of 5-amino-5-(4-hydroxybenzyl)-6-(D-ribitylimino)-5,6-dihydrouracil from 5-amino-6-(D-ribitylamino)uracil and L-tyrosine.</text>
</comment>
<comment type="pathway">
    <text evidence="1 10">Cofactor biosynthesis; coenzyme F0 biosynthesis.</text>
</comment>
<dbReference type="SFLD" id="SFLDF00342">
    <property type="entry name" value="cyclic_dehypoxanthine_futalosi"/>
    <property type="match status" value="1"/>
</dbReference>
<gene>
    <name evidence="10" type="primary">cofH</name>
    <name evidence="14" type="ORF">APZ16_04960</name>
</gene>
<dbReference type="UniPathway" id="UPA00072"/>
<dbReference type="PIRSF" id="PIRSF004762">
    <property type="entry name" value="CHP00423"/>
    <property type="match status" value="1"/>
</dbReference>
<evidence type="ECO:0000256" key="5">
    <source>
        <dbReference type="ARBA" id="ARBA00022691"/>
    </source>
</evidence>
<dbReference type="SFLD" id="SFLDG01389">
    <property type="entry name" value="menaquinone_synthsis_involved"/>
    <property type="match status" value="1"/>
</dbReference>
<evidence type="ECO:0000256" key="12">
    <source>
        <dbReference type="PIRSR" id="PIRSR004762-2"/>
    </source>
</evidence>
<dbReference type="Pfam" id="PF19288">
    <property type="entry name" value="CofH_C"/>
    <property type="match status" value="1"/>
</dbReference>
<evidence type="ECO:0000256" key="10">
    <source>
        <dbReference type="HAMAP-Rule" id="MF_01612"/>
    </source>
</evidence>
<feature type="binding site" evidence="12">
    <location>
        <position position="186"/>
    </location>
    <ligand>
        <name>S-adenosyl-L-methionine</name>
        <dbReference type="ChEBI" id="CHEBI:59789"/>
    </ligand>
</feature>
<dbReference type="Pfam" id="PF04055">
    <property type="entry name" value="Radical_SAM"/>
    <property type="match status" value="1"/>
</dbReference>
<dbReference type="Proteomes" id="UP000074294">
    <property type="component" value="Unassembled WGS sequence"/>
</dbReference>
<dbReference type="SMART" id="SM00729">
    <property type="entry name" value="Elp3"/>
    <property type="match status" value="1"/>
</dbReference>
<dbReference type="AlphaFoldDB" id="A0A147JVY4"/>